<sequence length="87" mass="10960">MSANHMRFIARTVLVKDNQLDVAYRTLDRILRVDKVLELHRQRMYYEKPFQKRRRLSYERCKRIYDNSMNQKIEFLMRKNRPDPWLR</sequence>
<gene>
    <name evidence="5" type="primary">LOC115225356</name>
</gene>
<dbReference type="GO" id="GO:1990904">
    <property type="term" value="C:ribonucleoprotein complex"/>
    <property type="evidence" value="ECO:0007669"/>
    <property type="project" value="UniProtKB-KW"/>
</dbReference>
<protein>
    <submittedName>
        <fullName evidence="5">28S ribosomal protein S21, mitochondrial-like</fullName>
    </submittedName>
</protein>
<keyword evidence="2" id="KW-0689">Ribosomal protein</keyword>
<evidence type="ECO:0000313" key="5">
    <source>
        <dbReference type="RefSeq" id="XP_029652166.1"/>
    </source>
</evidence>
<dbReference type="Proteomes" id="UP000515154">
    <property type="component" value="Linkage group LG27"/>
</dbReference>
<evidence type="ECO:0000256" key="1">
    <source>
        <dbReference type="ARBA" id="ARBA00006640"/>
    </source>
</evidence>
<dbReference type="AlphaFoldDB" id="A0A6P7TTE1"/>
<name>A0A6P7TTE1_9MOLL</name>
<dbReference type="GO" id="GO:0005840">
    <property type="term" value="C:ribosome"/>
    <property type="evidence" value="ECO:0007669"/>
    <property type="project" value="UniProtKB-KW"/>
</dbReference>
<evidence type="ECO:0000256" key="2">
    <source>
        <dbReference type="ARBA" id="ARBA00022980"/>
    </source>
</evidence>
<dbReference type="GO" id="GO:0003735">
    <property type="term" value="F:structural constituent of ribosome"/>
    <property type="evidence" value="ECO:0007669"/>
    <property type="project" value="InterPro"/>
</dbReference>
<dbReference type="PANTHER" id="PTHR21109">
    <property type="entry name" value="MITOCHONDRIAL 28S RIBOSOMAL PROTEIN S21"/>
    <property type="match status" value="1"/>
</dbReference>
<organism evidence="4 5">
    <name type="scientific">Octopus sinensis</name>
    <name type="common">East Asian common octopus</name>
    <dbReference type="NCBI Taxonomy" id="2607531"/>
    <lineage>
        <taxon>Eukaryota</taxon>
        <taxon>Metazoa</taxon>
        <taxon>Spiralia</taxon>
        <taxon>Lophotrochozoa</taxon>
        <taxon>Mollusca</taxon>
        <taxon>Cephalopoda</taxon>
        <taxon>Coleoidea</taxon>
        <taxon>Octopodiformes</taxon>
        <taxon>Octopoda</taxon>
        <taxon>Incirrata</taxon>
        <taxon>Octopodidae</taxon>
        <taxon>Octopus</taxon>
    </lineage>
</organism>
<dbReference type="KEGG" id="osn:115225356"/>
<dbReference type="InterPro" id="IPR001911">
    <property type="entry name" value="Ribosomal_bS21"/>
</dbReference>
<evidence type="ECO:0000256" key="3">
    <source>
        <dbReference type="ARBA" id="ARBA00023274"/>
    </source>
</evidence>
<comment type="similarity">
    <text evidence="1">Belongs to the bacterial ribosomal protein bS21 family.</text>
</comment>
<dbReference type="RefSeq" id="XP_029652166.1">
    <property type="nucleotide sequence ID" value="XM_029796306.2"/>
</dbReference>
<proteinExistence type="inferred from homology"/>
<evidence type="ECO:0000313" key="4">
    <source>
        <dbReference type="Proteomes" id="UP000515154"/>
    </source>
</evidence>
<keyword evidence="4" id="KW-1185">Reference proteome</keyword>
<accession>A0A6P7TTE1</accession>
<reference evidence="5" key="1">
    <citation type="submission" date="2025-08" db="UniProtKB">
        <authorList>
            <consortium name="RefSeq"/>
        </authorList>
    </citation>
    <scope>IDENTIFICATION</scope>
</reference>
<dbReference type="PANTHER" id="PTHR21109:SF0">
    <property type="entry name" value="SMALL RIBOSOMAL SUBUNIT PROTEIN BS21M"/>
    <property type="match status" value="1"/>
</dbReference>
<dbReference type="Pfam" id="PF01165">
    <property type="entry name" value="Ribosomal_S21"/>
    <property type="match status" value="1"/>
</dbReference>
<keyword evidence="3" id="KW-0687">Ribonucleoprotein</keyword>
<dbReference type="GO" id="GO:0006412">
    <property type="term" value="P:translation"/>
    <property type="evidence" value="ECO:0007669"/>
    <property type="project" value="InterPro"/>
</dbReference>
<dbReference type="NCBIfam" id="TIGR00030">
    <property type="entry name" value="S21p"/>
    <property type="match status" value="1"/>
</dbReference>